<dbReference type="InterPro" id="IPR058067">
    <property type="entry name" value="CC_3452-like"/>
</dbReference>
<dbReference type="Proteomes" id="UP000652430">
    <property type="component" value="Unassembled WGS sequence"/>
</dbReference>
<evidence type="ECO:0000256" key="1">
    <source>
        <dbReference type="SAM" id="SignalP"/>
    </source>
</evidence>
<keyword evidence="1" id="KW-0732">Signal</keyword>
<organism evidence="2 3">
    <name type="scientific">Sphingomonas glacialis</name>
    <dbReference type="NCBI Taxonomy" id="658225"/>
    <lineage>
        <taxon>Bacteria</taxon>
        <taxon>Pseudomonadati</taxon>
        <taxon>Pseudomonadota</taxon>
        <taxon>Alphaproteobacteria</taxon>
        <taxon>Sphingomonadales</taxon>
        <taxon>Sphingomonadaceae</taxon>
        <taxon>Sphingomonas</taxon>
    </lineage>
</organism>
<keyword evidence="3" id="KW-1185">Reference proteome</keyword>
<dbReference type="RefSeq" id="WP_189676406.1">
    <property type="nucleotide sequence ID" value="NZ_BNAQ01000003.1"/>
</dbReference>
<evidence type="ECO:0000313" key="2">
    <source>
        <dbReference type="EMBL" id="GHH18032.1"/>
    </source>
</evidence>
<evidence type="ECO:0000313" key="3">
    <source>
        <dbReference type="Proteomes" id="UP000652430"/>
    </source>
</evidence>
<dbReference type="EMBL" id="BNAQ01000003">
    <property type="protein sequence ID" value="GHH18032.1"/>
    <property type="molecule type" value="Genomic_DNA"/>
</dbReference>
<gene>
    <name evidence="2" type="ORF">GCM10008023_23320</name>
</gene>
<sequence length="105" mass="10941">MIRSLPIAVAAFVATLPFVPTVAHAADAAPYYAATPVAAPAKTMLITNGTVWKWNDTAFTANKGPQREGIVCEMIAQRAGKLSAFAIAGQPLDADALAKCNARAK</sequence>
<dbReference type="InterPro" id="IPR058513">
    <property type="entry name" value="DUF8200"/>
</dbReference>
<comment type="caution">
    <text evidence="2">The sequence shown here is derived from an EMBL/GenBank/DDBJ whole genome shotgun (WGS) entry which is preliminary data.</text>
</comment>
<name>A0ABQ3LJI3_9SPHN</name>
<feature type="signal peptide" evidence="1">
    <location>
        <begin position="1"/>
        <end position="25"/>
    </location>
</feature>
<dbReference type="NCBIfam" id="NF047636">
    <property type="entry name" value="CC_3452_fam"/>
    <property type="match status" value="1"/>
</dbReference>
<protein>
    <submittedName>
        <fullName evidence="2">Uncharacterized protein</fullName>
    </submittedName>
</protein>
<reference evidence="3" key="1">
    <citation type="journal article" date="2019" name="Int. J. Syst. Evol. Microbiol.">
        <title>The Global Catalogue of Microorganisms (GCM) 10K type strain sequencing project: providing services to taxonomists for standard genome sequencing and annotation.</title>
        <authorList>
            <consortium name="The Broad Institute Genomics Platform"/>
            <consortium name="The Broad Institute Genome Sequencing Center for Infectious Disease"/>
            <person name="Wu L."/>
            <person name="Ma J."/>
        </authorList>
    </citation>
    <scope>NUCLEOTIDE SEQUENCE [LARGE SCALE GENOMIC DNA]</scope>
    <source>
        <strain evidence="3">CGMCC 1.8957</strain>
    </source>
</reference>
<proteinExistence type="predicted"/>
<accession>A0ABQ3LJI3</accession>
<dbReference type="Pfam" id="PF26624">
    <property type="entry name" value="DUF8200"/>
    <property type="match status" value="1"/>
</dbReference>
<feature type="chain" id="PRO_5046851865" evidence="1">
    <location>
        <begin position="26"/>
        <end position="105"/>
    </location>
</feature>